<comment type="cofactor">
    <cofactor evidence="1 18">
        <name>Mg(2+)</name>
        <dbReference type="ChEBI" id="CHEBI:18420"/>
    </cofactor>
</comment>
<evidence type="ECO:0000256" key="15">
    <source>
        <dbReference type="ARBA" id="ARBA00041979"/>
    </source>
</evidence>
<keyword evidence="9" id="KW-0234">DNA repair</keyword>
<dbReference type="Gene3D" id="3.20.20.70">
    <property type="entry name" value="Aldolase class I"/>
    <property type="match status" value="1"/>
</dbReference>
<dbReference type="GO" id="GO:0035539">
    <property type="term" value="F:8-oxo-7,8-dihydrodeoxyguanosine triphosphate pyrophosphatase activity"/>
    <property type="evidence" value="ECO:0007669"/>
    <property type="project" value="UniProtKB-EC"/>
</dbReference>
<sequence length="312" mass="33696">MTKLIHVAAAVILNAQGQVLLARRPVDKHQGGLWEFPGGKVEPNEPVVDALARELDEELGIQISAARPLIQVPHHYPDKSVLLDVYEVDAFEGTPYGREGQPVEWVERSALADYAFPAANTPIVAAALLPSRLMITGAAANPVEYLDNLEQGIKRGAEGVMLRAKQLTDSDFLQLAAQFQSACRDRGVFLTLNSSIELANELKADALHLSSARLLALESRDQFSGRWLSASCHSAEELAKAEALGLDYVTLSPVAATRSHPDTPPMGWNTFQRLVAEVTLPVYALGGMEESTLPQAWDAGAQGVAAISAWWG</sequence>
<dbReference type="GO" id="GO:0044715">
    <property type="term" value="F:8-oxo-dGDP phosphatase activity"/>
    <property type="evidence" value="ECO:0007669"/>
    <property type="project" value="TreeGrafter"/>
</dbReference>
<comment type="similarity">
    <text evidence="2">Belongs to the Nudix hydrolase family.</text>
</comment>
<feature type="domain" description="Nudix hydrolase" evidence="19">
    <location>
        <begin position="3"/>
        <end position="130"/>
    </location>
</feature>
<evidence type="ECO:0000256" key="6">
    <source>
        <dbReference type="ARBA" id="ARBA00022763"/>
    </source>
</evidence>
<dbReference type="PANTHER" id="PTHR47707:SF1">
    <property type="entry name" value="NUDIX HYDROLASE FAMILY PROTEIN"/>
    <property type="match status" value="1"/>
</dbReference>
<dbReference type="EC" id="3.6.1.55" evidence="12"/>
<dbReference type="SUPFAM" id="SSF51391">
    <property type="entry name" value="Thiamin phosphate synthase"/>
    <property type="match status" value="1"/>
</dbReference>
<evidence type="ECO:0000256" key="4">
    <source>
        <dbReference type="ARBA" id="ARBA00022705"/>
    </source>
</evidence>
<comment type="caution">
    <text evidence="20">The sequence shown here is derived from an EMBL/GenBank/DDBJ whole genome shotgun (WGS) entry which is preliminary data.</text>
</comment>
<dbReference type="InterPro" id="IPR047127">
    <property type="entry name" value="MutT-like"/>
</dbReference>
<dbReference type="PROSITE" id="PS51462">
    <property type="entry name" value="NUDIX"/>
    <property type="match status" value="1"/>
</dbReference>
<evidence type="ECO:0000256" key="16">
    <source>
        <dbReference type="ARBA" id="ARBA00042798"/>
    </source>
</evidence>
<keyword evidence="4" id="KW-0235">DNA replication</keyword>
<dbReference type="PANTHER" id="PTHR47707">
    <property type="entry name" value="8-OXO-DGTP DIPHOSPHATASE"/>
    <property type="match status" value="1"/>
</dbReference>
<feature type="binding site" evidence="18">
    <location>
        <position position="38"/>
    </location>
    <ligand>
        <name>Mg(2+)</name>
        <dbReference type="ChEBI" id="CHEBI:18420"/>
    </ligand>
</feature>
<evidence type="ECO:0000256" key="1">
    <source>
        <dbReference type="ARBA" id="ARBA00001946"/>
    </source>
</evidence>
<evidence type="ECO:0000256" key="2">
    <source>
        <dbReference type="ARBA" id="ARBA00005582"/>
    </source>
</evidence>
<dbReference type="Proteomes" id="UP000640333">
    <property type="component" value="Unassembled WGS sequence"/>
</dbReference>
<dbReference type="InterPro" id="IPR015797">
    <property type="entry name" value="NUDIX_hydrolase-like_dom_sf"/>
</dbReference>
<evidence type="ECO:0000256" key="3">
    <source>
        <dbReference type="ARBA" id="ARBA00022457"/>
    </source>
</evidence>
<dbReference type="Pfam" id="PF14815">
    <property type="entry name" value="NUDIX_4"/>
    <property type="match status" value="1"/>
</dbReference>
<evidence type="ECO:0000256" key="5">
    <source>
        <dbReference type="ARBA" id="ARBA00022723"/>
    </source>
</evidence>
<dbReference type="InterPro" id="IPR029119">
    <property type="entry name" value="MutY_C"/>
</dbReference>
<protein>
    <recommendedName>
        <fullName evidence="13">8-oxo-dGTP diphosphatase</fullName>
        <ecNumber evidence="12">3.6.1.55</ecNumber>
    </recommendedName>
    <alternativeName>
        <fullName evidence="16">7,8-dihydro-8-oxoguanine-triphosphatase</fullName>
    </alternativeName>
    <alternativeName>
        <fullName evidence="15">Mutator protein MutT</fullName>
    </alternativeName>
    <alternativeName>
        <fullName evidence="14">dGTP pyrophosphohydrolase</fullName>
    </alternativeName>
</protein>
<dbReference type="GO" id="GO:0046872">
    <property type="term" value="F:metal ion binding"/>
    <property type="evidence" value="ECO:0007669"/>
    <property type="project" value="UniProtKB-KW"/>
</dbReference>
<dbReference type="GO" id="GO:0044716">
    <property type="term" value="F:8-oxo-GDP phosphatase activity"/>
    <property type="evidence" value="ECO:0007669"/>
    <property type="project" value="TreeGrafter"/>
</dbReference>
<dbReference type="GO" id="GO:0008413">
    <property type="term" value="F:8-oxo-7,8-dihydroguanosine triphosphate pyrophosphatase activity"/>
    <property type="evidence" value="ECO:0007669"/>
    <property type="project" value="InterPro"/>
</dbReference>
<dbReference type="NCBIfam" id="TIGR00586">
    <property type="entry name" value="mutt"/>
    <property type="match status" value="1"/>
</dbReference>
<dbReference type="GO" id="GO:0006281">
    <property type="term" value="P:DNA repair"/>
    <property type="evidence" value="ECO:0007669"/>
    <property type="project" value="UniProtKB-KW"/>
</dbReference>
<evidence type="ECO:0000313" key="21">
    <source>
        <dbReference type="Proteomes" id="UP000640333"/>
    </source>
</evidence>
<dbReference type="EMBL" id="JADEYS010000003">
    <property type="protein sequence ID" value="MBE9396577.1"/>
    <property type="molecule type" value="Genomic_DNA"/>
</dbReference>
<keyword evidence="6" id="KW-0227">DNA damage</keyword>
<comment type="catalytic activity">
    <reaction evidence="11">
        <text>8-oxo-GTP + H2O = 8-oxo-GMP + diphosphate + H(+)</text>
        <dbReference type="Rhea" id="RHEA:67616"/>
        <dbReference type="ChEBI" id="CHEBI:15377"/>
        <dbReference type="ChEBI" id="CHEBI:15378"/>
        <dbReference type="ChEBI" id="CHEBI:33019"/>
        <dbReference type="ChEBI" id="CHEBI:143553"/>
        <dbReference type="ChEBI" id="CHEBI:145694"/>
    </reaction>
</comment>
<organism evidence="20 21">
    <name type="scientific">Pontibacterium sinense</name>
    <dbReference type="NCBI Taxonomy" id="2781979"/>
    <lineage>
        <taxon>Bacteria</taxon>
        <taxon>Pseudomonadati</taxon>
        <taxon>Pseudomonadota</taxon>
        <taxon>Gammaproteobacteria</taxon>
        <taxon>Oceanospirillales</taxon>
        <taxon>Oceanospirillaceae</taxon>
        <taxon>Pontibacterium</taxon>
    </lineage>
</organism>
<evidence type="ECO:0000256" key="17">
    <source>
        <dbReference type="PIRSR" id="PIRSR603561-1"/>
    </source>
</evidence>
<keyword evidence="3" id="KW-0515">Mutator protein</keyword>
<dbReference type="InterPro" id="IPR000086">
    <property type="entry name" value="NUDIX_hydrolase_dom"/>
</dbReference>
<gene>
    <name evidence="20" type="ORF">IOQ59_04800</name>
</gene>
<evidence type="ECO:0000256" key="11">
    <source>
        <dbReference type="ARBA" id="ARBA00036904"/>
    </source>
</evidence>
<name>A0A8J7FAP6_9GAMM</name>
<reference evidence="20" key="1">
    <citation type="submission" date="2020-10" db="EMBL/GenBank/DDBJ databases">
        <title>Bacterium isolated from coastal waters sediment.</title>
        <authorList>
            <person name="Chen R.-J."/>
            <person name="Lu D.-C."/>
            <person name="Zhu K.-L."/>
            <person name="Du Z.-J."/>
        </authorList>
    </citation>
    <scope>NUCLEOTIDE SEQUENCE</scope>
    <source>
        <strain evidence="20">N1Y112</strain>
    </source>
</reference>
<evidence type="ECO:0000256" key="12">
    <source>
        <dbReference type="ARBA" id="ARBA00038905"/>
    </source>
</evidence>
<keyword evidence="21" id="KW-1185">Reference proteome</keyword>
<dbReference type="GO" id="GO:0006260">
    <property type="term" value="P:DNA replication"/>
    <property type="evidence" value="ECO:0007669"/>
    <property type="project" value="UniProtKB-KW"/>
</dbReference>
<dbReference type="GO" id="GO:0009228">
    <property type="term" value="P:thiamine biosynthetic process"/>
    <property type="evidence" value="ECO:0007669"/>
    <property type="project" value="UniProtKB-KW"/>
</dbReference>
<evidence type="ECO:0000256" key="18">
    <source>
        <dbReference type="PIRSR" id="PIRSR603561-2"/>
    </source>
</evidence>
<dbReference type="FunFam" id="3.90.79.10:FF:000014">
    <property type="entry name" value="8-oxo-dGTP diphosphatase MutT"/>
    <property type="match status" value="1"/>
</dbReference>
<feature type="binding site" evidence="17">
    <location>
        <position position="24"/>
    </location>
    <ligand>
        <name>8-oxo-dGTP</name>
        <dbReference type="ChEBI" id="CHEBI:77896"/>
    </ligand>
</feature>
<evidence type="ECO:0000256" key="13">
    <source>
        <dbReference type="ARBA" id="ARBA00040794"/>
    </source>
</evidence>
<dbReference type="InterPro" id="IPR020476">
    <property type="entry name" value="Nudix_hydrolase"/>
</dbReference>
<keyword evidence="5 18" id="KW-0479">Metal-binding</keyword>
<dbReference type="AlphaFoldDB" id="A0A8J7FAP6"/>
<feature type="binding site" evidence="17">
    <location>
        <begin position="35"/>
        <end position="38"/>
    </location>
    <ligand>
        <name>8-oxo-dGTP</name>
        <dbReference type="ChEBI" id="CHEBI:77896"/>
    </ligand>
</feature>
<dbReference type="InterPro" id="IPR013785">
    <property type="entry name" value="Aldolase_TIM"/>
</dbReference>
<accession>A0A8J7FAP6</accession>
<dbReference type="PROSITE" id="PS00893">
    <property type="entry name" value="NUDIX_BOX"/>
    <property type="match status" value="1"/>
</dbReference>
<evidence type="ECO:0000256" key="14">
    <source>
        <dbReference type="ARBA" id="ARBA00041592"/>
    </source>
</evidence>
<dbReference type="CDD" id="cd00564">
    <property type="entry name" value="TMP_TenI"/>
    <property type="match status" value="1"/>
</dbReference>
<dbReference type="InterPro" id="IPR022998">
    <property type="entry name" value="ThiamineP_synth_TenI"/>
</dbReference>
<dbReference type="NCBIfam" id="NF006530">
    <property type="entry name" value="PRK08999.1"/>
    <property type="match status" value="1"/>
</dbReference>
<evidence type="ECO:0000313" key="20">
    <source>
        <dbReference type="EMBL" id="MBE9396577.1"/>
    </source>
</evidence>
<keyword evidence="7 20" id="KW-0378">Hydrolase</keyword>
<evidence type="ECO:0000256" key="10">
    <source>
        <dbReference type="ARBA" id="ARBA00035861"/>
    </source>
</evidence>
<proteinExistence type="inferred from homology"/>
<dbReference type="SUPFAM" id="SSF55811">
    <property type="entry name" value="Nudix"/>
    <property type="match status" value="1"/>
</dbReference>
<dbReference type="InterPro" id="IPR036206">
    <property type="entry name" value="ThiamineP_synth_sf"/>
</dbReference>
<feature type="binding site" evidence="17">
    <location>
        <position position="29"/>
    </location>
    <ligand>
        <name>8-oxo-dGTP</name>
        <dbReference type="ChEBI" id="CHEBI:77896"/>
    </ligand>
</feature>
<comment type="catalytic activity">
    <reaction evidence="10">
        <text>8-oxo-dGTP + H2O = 8-oxo-dGMP + diphosphate + H(+)</text>
        <dbReference type="Rhea" id="RHEA:31575"/>
        <dbReference type="ChEBI" id="CHEBI:15377"/>
        <dbReference type="ChEBI" id="CHEBI:15378"/>
        <dbReference type="ChEBI" id="CHEBI:33019"/>
        <dbReference type="ChEBI" id="CHEBI:63224"/>
        <dbReference type="ChEBI" id="CHEBI:77896"/>
        <dbReference type="EC" id="3.6.1.55"/>
    </reaction>
</comment>
<evidence type="ECO:0000259" key="19">
    <source>
        <dbReference type="PROSITE" id="PS51462"/>
    </source>
</evidence>
<dbReference type="InterPro" id="IPR003561">
    <property type="entry name" value="Mutator_MutT"/>
</dbReference>
<evidence type="ECO:0000256" key="9">
    <source>
        <dbReference type="ARBA" id="ARBA00023204"/>
    </source>
</evidence>
<dbReference type="PRINTS" id="PR00502">
    <property type="entry name" value="NUDIXFAMILY"/>
</dbReference>
<keyword evidence="8 18" id="KW-0460">Magnesium</keyword>
<dbReference type="InterPro" id="IPR020084">
    <property type="entry name" value="NUDIX_hydrolase_CS"/>
</dbReference>
<evidence type="ECO:0000256" key="7">
    <source>
        <dbReference type="ARBA" id="ARBA00022801"/>
    </source>
</evidence>
<evidence type="ECO:0000256" key="8">
    <source>
        <dbReference type="ARBA" id="ARBA00022842"/>
    </source>
</evidence>
<feature type="binding site" evidence="17">
    <location>
        <position position="120"/>
    </location>
    <ligand>
        <name>8-oxo-dGTP</name>
        <dbReference type="ChEBI" id="CHEBI:77896"/>
    </ligand>
</feature>
<dbReference type="CDD" id="cd03425">
    <property type="entry name" value="NUDIX_MutT_NudA_like"/>
    <property type="match status" value="1"/>
</dbReference>
<dbReference type="Pfam" id="PF02581">
    <property type="entry name" value="TMP-TENI"/>
    <property type="match status" value="1"/>
</dbReference>
<dbReference type="Gene3D" id="3.90.79.10">
    <property type="entry name" value="Nucleoside Triphosphate Pyrophosphohydrolase"/>
    <property type="match status" value="1"/>
</dbReference>
<feature type="binding site" evidence="18">
    <location>
        <position position="58"/>
    </location>
    <ligand>
        <name>Mg(2+)</name>
        <dbReference type="ChEBI" id="CHEBI:18420"/>
    </ligand>
</feature>